<dbReference type="SMART" id="SM00717">
    <property type="entry name" value="SANT"/>
    <property type="match status" value="2"/>
</dbReference>
<evidence type="ECO:0000313" key="4">
    <source>
        <dbReference type="Proteomes" id="UP001470230"/>
    </source>
</evidence>
<dbReference type="Proteomes" id="UP001470230">
    <property type="component" value="Unassembled WGS sequence"/>
</dbReference>
<comment type="caution">
    <text evidence="3">The sequence shown here is derived from an EMBL/GenBank/DDBJ whole genome shotgun (WGS) entry which is preliminary data.</text>
</comment>
<gene>
    <name evidence="3" type="ORF">M9Y10_037919</name>
</gene>
<dbReference type="Pfam" id="PF00249">
    <property type="entry name" value="Myb_DNA-binding"/>
    <property type="match status" value="1"/>
</dbReference>
<dbReference type="PANTHER" id="PTHR45614">
    <property type="entry name" value="MYB PROTEIN-RELATED"/>
    <property type="match status" value="1"/>
</dbReference>
<evidence type="ECO:0008006" key="5">
    <source>
        <dbReference type="Google" id="ProtNLM"/>
    </source>
</evidence>
<dbReference type="SUPFAM" id="SSF46689">
    <property type="entry name" value="Homeodomain-like"/>
    <property type="match status" value="2"/>
</dbReference>
<organism evidence="3 4">
    <name type="scientific">Tritrichomonas musculus</name>
    <dbReference type="NCBI Taxonomy" id="1915356"/>
    <lineage>
        <taxon>Eukaryota</taxon>
        <taxon>Metamonada</taxon>
        <taxon>Parabasalia</taxon>
        <taxon>Tritrichomonadida</taxon>
        <taxon>Tritrichomonadidae</taxon>
        <taxon>Tritrichomonas</taxon>
    </lineage>
</organism>
<sequence>MTLHSSQYNQSLALQIPQISNFNPISYNNQFRLSQFFQPPFIRYFPVRPDMLNKQASKIITSQILRSNNKNHKVKKQQEKNDLKIKSSREIFTINEDKKLIELYSIYQDDWKTISEFMPNRTIRQCKERYLHYLSPEISQSLWTEDEDELLIQKVNTIGKRWKILEQFFKGRTEISIRNRWNMLVRKEKREIKKQIQNNKNHIKKFYSQISFPSQPHNIKSVNEYSMLNTYNHTTKNNDNLFSNKESVSHFTALQNNCQRDAAGLNQQSNINIDLEKDYSNNKIFIDDLSINKVFDLDISLENDHTDFF</sequence>
<dbReference type="InterPro" id="IPR009057">
    <property type="entry name" value="Homeodomain-like_sf"/>
</dbReference>
<evidence type="ECO:0000259" key="2">
    <source>
        <dbReference type="PROSITE" id="PS51294"/>
    </source>
</evidence>
<name>A0ABR2K703_9EUKA</name>
<protein>
    <recommendedName>
        <fullName evidence="5">Myb-like DNA-binding domain containing protein</fullName>
    </recommendedName>
</protein>
<dbReference type="InterPro" id="IPR017930">
    <property type="entry name" value="Myb_dom"/>
</dbReference>
<evidence type="ECO:0000259" key="1">
    <source>
        <dbReference type="PROSITE" id="PS50090"/>
    </source>
</evidence>
<feature type="domain" description="Myb-like" evidence="1">
    <location>
        <begin position="135"/>
        <end position="185"/>
    </location>
</feature>
<dbReference type="PROSITE" id="PS51294">
    <property type="entry name" value="HTH_MYB"/>
    <property type="match status" value="2"/>
</dbReference>
<accession>A0ABR2K703</accession>
<feature type="domain" description="Myb-like" evidence="1">
    <location>
        <begin position="84"/>
        <end position="134"/>
    </location>
</feature>
<dbReference type="EMBL" id="JAPFFF010000006">
    <property type="protein sequence ID" value="KAK8886886.1"/>
    <property type="molecule type" value="Genomic_DNA"/>
</dbReference>
<dbReference type="CDD" id="cd00167">
    <property type="entry name" value="SANT"/>
    <property type="match status" value="2"/>
</dbReference>
<dbReference type="PROSITE" id="PS50090">
    <property type="entry name" value="MYB_LIKE"/>
    <property type="match status" value="2"/>
</dbReference>
<proteinExistence type="predicted"/>
<dbReference type="InterPro" id="IPR050560">
    <property type="entry name" value="MYB_TF"/>
</dbReference>
<dbReference type="PANTHER" id="PTHR45614:SF253">
    <property type="entry name" value="CHROMOSOME UNDETERMINED SCAFFOLD_38, WHOLE GENOME SHOTGUN SEQUENCE"/>
    <property type="match status" value="1"/>
</dbReference>
<keyword evidence="4" id="KW-1185">Reference proteome</keyword>
<evidence type="ECO:0000313" key="3">
    <source>
        <dbReference type="EMBL" id="KAK8886886.1"/>
    </source>
</evidence>
<reference evidence="3 4" key="1">
    <citation type="submission" date="2024-04" db="EMBL/GenBank/DDBJ databases">
        <title>Tritrichomonas musculus Genome.</title>
        <authorList>
            <person name="Alves-Ferreira E."/>
            <person name="Grigg M."/>
            <person name="Lorenzi H."/>
            <person name="Galac M."/>
        </authorList>
    </citation>
    <scope>NUCLEOTIDE SEQUENCE [LARGE SCALE GENOMIC DNA]</scope>
    <source>
        <strain evidence="3 4">EAF2021</strain>
    </source>
</reference>
<dbReference type="Pfam" id="PF13921">
    <property type="entry name" value="Myb_DNA-bind_6"/>
    <property type="match status" value="1"/>
</dbReference>
<feature type="domain" description="HTH myb-type" evidence="2">
    <location>
        <begin position="92"/>
        <end position="134"/>
    </location>
</feature>
<dbReference type="Gene3D" id="1.10.10.60">
    <property type="entry name" value="Homeodomain-like"/>
    <property type="match status" value="2"/>
</dbReference>
<feature type="domain" description="HTH myb-type" evidence="2">
    <location>
        <begin position="135"/>
        <end position="189"/>
    </location>
</feature>
<dbReference type="InterPro" id="IPR001005">
    <property type="entry name" value="SANT/Myb"/>
</dbReference>